<proteinExistence type="predicted"/>
<feature type="compositionally biased region" description="Pro residues" evidence="1">
    <location>
        <begin position="1"/>
        <end position="12"/>
    </location>
</feature>
<name>A0A4Z2IC37_9TELE</name>
<dbReference type="AlphaFoldDB" id="A0A4Z2IC37"/>
<keyword evidence="3" id="KW-1185">Reference proteome</keyword>
<accession>A0A4Z2IC37</accession>
<evidence type="ECO:0000313" key="3">
    <source>
        <dbReference type="Proteomes" id="UP000314294"/>
    </source>
</evidence>
<protein>
    <submittedName>
        <fullName evidence="2">Uncharacterized protein</fullName>
    </submittedName>
</protein>
<evidence type="ECO:0000313" key="2">
    <source>
        <dbReference type="EMBL" id="TNN74972.1"/>
    </source>
</evidence>
<comment type="caution">
    <text evidence="2">The sequence shown here is derived from an EMBL/GenBank/DDBJ whole genome shotgun (WGS) entry which is preliminary data.</text>
</comment>
<reference evidence="2 3" key="1">
    <citation type="submission" date="2019-03" db="EMBL/GenBank/DDBJ databases">
        <title>First draft genome of Liparis tanakae, snailfish: a comprehensive survey of snailfish specific genes.</title>
        <authorList>
            <person name="Kim W."/>
            <person name="Song I."/>
            <person name="Jeong J.-H."/>
            <person name="Kim D."/>
            <person name="Kim S."/>
            <person name="Ryu S."/>
            <person name="Song J.Y."/>
            <person name="Lee S.K."/>
        </authorList>
    </citation>
    <scope>NUCLEOTIDE SEQUENCE [LARGE SCALE GENOMIC DNA]</scope>
    <source>
        <tissue evidence="2">Muscle</tissue>
    </source>
</reference>
<evidence type="ECO:0000256" key="1">
    <source>
        <dbReference type="SAM" id="MobiDB-lite"/>
    </source>
</evidence>
<dbReference type="EMBL" id="SRLO01000108">
    <property type="protein sequence ID" value="TNN74972.1"/>
    <property type="molecule type" value="Genomic_DNA"/>
</dbReference>
<feature type="region of interest" description="Disordered" evidence="1">
    <location>
        <begin position="1"/>
        <end position="60"/>
    </location>
</feature>
<sequence length="60" mass="6377">MRSPTPHPPSPIPHTCTPTPGRTQDLHPPAPIEVCDNQNQPPKPNQTPACPLPASHSSSL</sequence>
<dbReference type="Proteomes" id="UP000314294">
    <property type="component" value="Unassembled WGS sequence"/>
</dbReference>
<organism evidence="2 3">
    <name type="scientific">Liparis tanakae</name>
    <name type="common">Tanaka's snailfish</name>
    <dbReference type="NCBI Taxonomy" id="230148"/>
    <lineage>
        <taxon>Eukaryota</taxon>
        <taxon>Metazoa</taxon>
        <taxon>Chordata</taxon>
        <taxon>Craniata</taxon>
        <taxon>Vertebrata</taxon>
        <taxon>Euteleostomi</taxon>
        <taxon>Actinopterygii</taxon>
        <taxon>Neopterygii</taxon>
        <taxon>Teleostei</taxon>
        <taxon>Neoteleostei</taxon>
        <taxon>Acanthomorphata</taxon>
        <taxon>Eupercaria</taxon>
        <taxon>Perciformes</taxon>
        <taxon>Cottioidei</taxon>
        <taxon>Cottales</taxon>
        <taxon>Liparidae</taxon>
        <taxon>Liparis</taxon>
    </lineage>
</organism>
<gene>
    <name evidence="2" type="ORF">EYF80_014717</name>
</gene>